<feature type="region of interest" description="Disordered" evidence="7">
    <location>
        <begin position="1"/>
        <end position="20"/>
    </location>
</feature>
<sequence length="500" mass="50098">MQAPSAAGSVSSNNVSSHPGNSSNLWINKLKIVGSGQNWAVAPCEPFYLMSSENLTTDNPLTGAKNLIEHYGLESAYQKFCGKKLRDNLSAFLPHLPGNVDVPASEDGSSLMGLIERPPIRGKELRLFAPSQLDHGFRLHPGPLPQEYAVLFAGPPAVVPPSHPTSGGSGGNSAAACATTVSSSIPVSSGGRDSFGIGRLPSHPAHAPTTATIVGPHAHGHLLQNQHHHHHHQPHVVGPSGPASSSPSPANVGQPQRRRRHDVHRGLVQMPSIPPGTTAGPAAGAATSSGITSAGGSTLSATASSVAVAGSTSGAGGLASAGQHDLPPGLLPVTNLPAGGGIGGVSSHGGVMMMMNGASTGSLGLQQAQTTSSSQAPPPPPPVLTSLAQPGGGSGPPCLGPGASSKTSINIPRVPSFSGTGSGLGAGISAPLPPQLHSLALTPNTAGLTGGSLGITNLAATSGNMGSSGLIAPILSSSLAAEDEKRRKKRKDKKKRREKD</sequence>
<dbReference type="Proteomes" id="UP000784294">
    <property type="component" value="Unassembled WGS sequence"/>
</dbReference>
<feature type="compositionally biased region" description="Basic residues" evidence="7">
    <location>
        <begin position="486"/>
        <end position="500"/>
    </location>
</feature>
<organism evidence="8 9">
    <name type="scientific">Protopolystoma xenopodis</name>
    <dbReference type="NCBI Taxonomy" id="117903"/>
    <lineage>
        <taxon>Eukaryota</taxon>
        <taxon>Metazoa</taxon>
        <taxon>Spiralia</taxon>
        <taxon>Lophotrochozoa</taxon>
        <taxon>Platyhelminthes</taxon>
        <taxon>Monogenea</taxon>
        <taxon>Polyopisthocotylea</taxon>
        <taxon>Polystomatidea</taxon>
        <taxon>Polystomatidae</taxon>
        <taxon>Protopolystoma</taxon>
    </lineage>
</organism>
<dbReference type="AlphaFoldDB" id="A0A448WED7"/>
<gene>
    <name evidence="6" type="primary">MED19</name>
    <name evidence="8" type="ORF">PXEA_LOCUS3190</name>
</gene>
<keyword evidence="9" id="KW-1185">Reference proteome</keyword>
<feature type="region of interest" description="Disordered" evidence="7">
    <location>
        <begin position="475"/>
        <end position="500"/>
    </location>
</feature>
<protein>
    <recommendedName>
        <fullName evidence="6">Mediator of RNA polymerase II transcription subunit 19</fullName>
    </recommendedName>
    <alternativeName>
        <fullName evidence="6">Mediator complex subunit 19</fullName>
    </alternativeName>
</protein>
<feature type="compositionally biased region" description="Low complexity" evidence="7">
    <location>
        <begin position="238"/>
        <end position="250"/>
    </location>
</feature>
<dbReference type="GO" id="GO:0016592">
    <property type="term" value="C:mediator complex"/>
    <property type="evidence" value="ECO:0007669"/>
    <property type="project" value="InterPro"/>
</dbReference>
<keyword evidence="5 6" id="KW-0539">Nucleus</keyword>
<evidence type="ECO:0000256" key="6">
    <source>
        <dbReference type="RuleBase" id="RU364151"/>
    </source>
</evidence>
<proteinExistence type="inferred from homology"/>
<dbReference type="GO" id="GO:0003712">
    <property type="term" value="F:transcription coregulator activity"/>
    <property type="evidence" value="ECO:0007669"/>
    <property type="project" value="InterPro"/>
</dbReference>
<dbReference type="Pfam" id="PF10278">
    <property type="entry name" value="Med19"/>
    <property type="match status" value="1"/>
</dbReference>
<comment type="caution">
    <text evidence="8">The sequence shown here is derived from an EMBL/GenBank/DDBJ whole genome shotgun (WGS) entry which is preliminary data.</text>
</comment>
<evidence type="ECO:0000256" key="7">
    <source>
        <dbReference type="SAM" id="MobiDB-lite"/>
    </source>
</evidence>
<comment type="subunit">
    <text evidence="6">Component of the Mediator complex.</text>
</comment>
<comment type="subcellular location">
    <subcellularLocation>
        <location evidence="1 6">Nucleus</location>
    </subcellularLocation>
</comment>
<feature type="compositionally biased region" description="Low complexity" evidence="7">
    <location>
        <begin position="275"/>
        <end position="297"/>
    </location>
</feature>
<keyword evidence="4 6" id="KW-0804">Transcription</keyword>
<name>A0A448WED7_9PLAT</name>
<dbReference type="OrthoDB" id="10044050at2759"/>
<dbReference type="InterPro" id="IPR019403">
    <property type="entry name" value="Mediator_Med19_met"/>
</dbReference>
<evidence type="ECO:0000256" key="5">
    <source>
        <dbReference type="ARBA" id="ARBA00023242"/>
    </source>
</evidence>
<evidence type="ECO:0000256" key="2">
    <source>
        <dbReference type="ARBA" id="ARBA00009259"/>
    </source>
</evidence>
<dbReference type="EMBL" id="CAAALY010007167">
    <property type="protein sequence ID" value="VEL09750.1"/>
    <property type="molecule type" value="Genomic_DNA"/>
</dbReference>
<keyword evidence="6" id="KW-0010">Activator</keyword>
<dbReference type="PANTHER" id="PTHR22536:SF1">
    <property type="entry name" value="MEDIATOR OF RNA POLYMERASE II TRANSCRIPTION SUBUNIT 19"/>
    <property type="match status" value="1"/>
</dbReference>
<comment type="function">
    <text evidence="6">Component of the Mediator complex, a coactivator involved in the regulated transcription of nearly all RNA polymerase II-dependent genes. Mediator functions as a bridge to convey information from gene-specific regulatory proteins to the basal RNA polymerase II transcription machinery. Mediator is recruited to promoters by direct interactions with regulatory proteins and serves as a scaffold for the assembly of a functional preinitiation complex with RNA polymerase II and the general transcription factors.</text>
</comment>
<evidence type="ECO:0000313" key="8">
    <source>
        <dbReference type="EMBL" id="VEL09750.1"/>
    </source>
</evidence>
<reference evidence="8" key="1">
    <citation type="submission" date="2018-11" db="EMBL/GenBank/DDBJ databases">
        <authorList>
            <consortium name="Pathogen Informatics"/>
        </authorList>
    </citation>
    <scope>NUCLEOTIDE SEQUENCE</scope>
</reference>
<dbReference type="PANTHER" id="PTHR22536">
    <property type="entry name" value="LUNG CANCER METASTASIS-RELATED LCMR1 PROTEIN"/>
    <property type="match status" value="1"/>
</dbReference>
<feature type="region of interest" description="Disordered" evidence="7">
    <location>
        <begin position="362"/>
        <end position="410"/>
    </location>
</feature>
<evidence type="ECO:0000256" key="3">
    <source>
        <dbReference type="ARBA" id="ARBA00023015"/>
    </source>
</evidence>
<comment type="similarity">
    <text evidence="2 6">Belongs to the Mediator complex subunit 19 family.</text>
</comment>
<evidence type="ECO:0000256" key="1">
    <source>
        <dbReference type="ARBA" id="ARBA00004123"/>
    </source>
</evidence>
<dbReference type="GO" id="GO:0045944">
    <property type="term" value="P:positive regulation of transcription by RNA polymerase II"/>
    <property type="evidence" value="ECO:0007669"/>
    <property type="project" value="TreeGrafter"/>
</dbReference>
<evidence type="ECO:0000313" key="9">
    <source>
        <dbReference type="Proteomes" id="UP000784294"/>
    </source>
</evidence>
<evidence type="ECO:0000256" key="4">
    <source>
        <dbReference type="ARBA" id="ARBA00023163"/>
    </source>
</evidence>
<accession>A0A448WED7</accession>
<feature type="compositionally biased region" description="Low complexity" evidence="7">
    <location>
        <begin position="365"/>
        <end position="375"/>
    </location>
</feature>
<keyword evidence="3 6" id="KW-0805">Transcription regulation</keyword>
<feature type="region of interest" description="Disordered" evidence="7">
    <location>
        <begin position="184"/>
        <end position="297"/>
    </location>
</feature>